<evidence type="ECO:0000259" key="2">
    <source>
        <dbReference type="Pfam" id="PF00534"/>
    </source>
</evidence>
<dbReference type="SUPFAM" id="SSF52540">
    <property type="entry name" value="P-loop containing nucleoside triphosphate hydrolases"/>
    <property type="match status" value="1"/>
</dbReference>
<dbReference type="GO" id="GO:0016757">
    <property type="term" value="F:glycosyltransferase activity"/>
    <property type="evidence" value="ECO:0007669"/>
    <property type="project" value="InterPro"/>
</dbReference>
<dbReference type="Proteomes" id="UP000472320">
    <property type="component" value="Unassembled WGS sequence"/>
</dbReference>
<feature type="coiled-coil region" evidence="1">
    <location>
        <begin position="497"/>
        <end position="524"/>
    </location>
</feature>
<comment type="caution">
    <text evidence="4">The sequence shown here is derived from an EMBL/GenBank/DDBJ whole genome shotgun (WGS) entry which is preliminary data.</text>
</comment>
<dbReference type="SUPFAM" id="SSF53756">
    <property type="entry name" value="UDP-Glycosyltransferase/glycogen phosphorylase"/>
    <property type="match status" value="1"/>
</dbReference>
<keyword evidence="5" id="KW-1185">Reference proteome</keyword>
<protein>
    <submittedName>
        <fullName evidence="4">Glycosyltransferase</fullName>
    </submittedName>
</protein>
<dbReference type="InterPro" id="IPR029044">
    <property type="entry name" value="Nucleotide-diphossugar_trans"/>
</dbReference>
<dbReference type="Pfam" id="PF00535">
    <property type="entry name" value="Glycos_transf_2"/>
    <property type="match status" value="1"/>
</dbReference>
<reference evidence="4 5" key="1">
    <citation type="submission" date="2019-11" db="EMBL/GenBank/DDBJ databases">
        <title>Type strains purchased from KCTC, JCM and DSMZ.</title>
        <authorList>
            <person name="Lu H."/>
        </authorList>
    </citation>
    <scope>NUCLEOTIDE SEQUENCE [LARGE SCALE GENOMIC DNA]</scope>
    <source>
        <strain evidence="4 5">JCM 31587</strain>
    </source>
</reference>
<feature type="domain" description="Glycosyltransferase 2-like" evidence="3">
    <location>
        <begin position="1439"/>
        <end position="1554"/>
    </location>
</feature>
<sequence>MKHSQNRLVVVLGMHRSGTSAITRGLGLLGVGLGSNLHPAGFDNPKGFWEDSGVLEINEELLTLRASAYDRLALAQQSLPASPELSRLKLKAAQLVQERLAAGAGIWGFKDPRTCRLLSFWLEIFAATECRVSFVIALRNPASVAASLGSRNETPAEKSYWLWLQHMLPAVLQSRGMERIVVDYDAFMDAPYAQLARIAKAIDLPLPAPETSEVREFESEFLEAGLRHTRFSLQQLKLDSRAPAAVGELYGLLSAVARDEAALEDEAGQMQLAALDRGLCGTAALVDYANALEDERARLWQDIAERDSGLQALQATLAGQAAQHEEQLVALHLKVGERDRKVEELGLALTQQAGQVAALEHDKSERDAQITALHLKVGERDSQIEQMHVALQERDAQANALRQTLSAAEQLSAAAQAQAGALQQKLAAAEEASAAALAQAGALQQQLAAAEEASAAALAQAGVLQQQLAAAEEASAAALAHASAGQQKIAEADAAHAEALAQAIADGNDRVSALQRQMAEAESDGASLMALAIAERDAQIAALRQQLVEVDTQTAIATAQSMAAREQQFQDCQVKLSEHEAQIFELHQAVGARDSEIAGLKHELRTQHEQIENIMQSSSWRLTKPLRAARRSLTLTSSPMLRGMLSDRARQAWRHLPMSVSNKQKLKSAIFRGVPFLFRHTLAYRTWANGQRGDTRAASPALLAQARPNVLEPVTYVPLLQAKPLPQRQAKLICFYLPQFHAFPENDAWWGKGFTEWTNVVPAQPHFEGHYQPHVSGELGNYNLLDPAVQRRQVELAKLYGIEGFCFYFYWFAGHRLMEQPIRNFMEDSEIDLPFCLCWANENWSRRWDGLDSEILIAQEHSPEDDLAFIAHMADYLKSTRYIRVDGKPLLLVYRPSLLPSAAETAQRWRNWCRDNGIGEIYLAYTQSFEVEDPAKYGFDAAIEFPPNNSAPPNITDTVVPLRDDFAATVYDWRVFVERSEQYKQPNYKLYRSVCPAWDNTARRKNRGTIFQNSSPKLYQRWLENAINYTVQQSPDPDQRLIFVNAWNEWAEGAHLEPDQRYGYAYLQATRDALSATSNQQLGSLLLVTHDCHPHGAQFLILETAKELRDCGFKVYILALGGGRLLDDFIAVGDTLCAEAAGPEKTAAFLQAVSSAGATNAITSTVVSGSVVPQLKQLGFKVLSLIHELPGVIRDMQQESNAALIAAHADKVVFPADLVHQKFTEIAAVDGARALVRHQGVVRKNPYKQRRDEAHRLVCAKHQLPVDTEIVLSIAYMDRRKGPDLFVEMAAEVLAQRPNTAFIWIGHADRDMERQVQQRIAALGLQDKVILAGFERDPLMYYAAASVYALTSREDPFPNVVLESAEAGTPVVAFSGTTGASDFIVAHQGLLAEHLDTADFARKVVQLLATPVSVAASDVSLRRYALDLVHHLNGMPRVSVVVPNYKYERYIGQRLDSIYSQAYPVYEVIVLDDASPDGSVAAIEDYLAGHSQEARLIVNEANSGSVFRQWKKGVDACAGDLVWIAEADDLSEPGFLQELATAFADPQLMLAYCQSKQMDAAGNILADSYLEYTLSTSDCCLTDYFRDGKEEIVKSMCIKNTIPNVSAVLMRRHALQRTLDELAQQLYGMKVAGDWLVYLHIMMQGKVCHSKKPLNLHRRHNSSVTGALAVARHIDEIIAMQQEAMRLVPPSPAAVAQAQDYLNQVCDHFKVARRRDVHREGAYAA</sequence>
<dbReference type="Gene3D" id="3.40.50.2000">
    <property type="entry name" value="Glycogen Phosphorylase B"/>
    <property type="match status" value="2"/>
</dbReference>
<dbReference type="InterPro" id="IPR032719">
    <property type="entry name" value="WbsX"/>
</dbReference>
<gene>
    <name evidence="4" type="ORF">GM658_26225</name>
</gene>
<dbReference type="InterPro" id="IPR001173">
    <property type="entry name" value="Glyco_trans_2-like"/>
</dbReference>
<dbReference type="InterPro" id="IPR027417">
    <property type="entry name" value="P-loop_NTPase"/>
</dbReference>
<evidence type="ECO:0000259" key="3">
    <source>
        <dbReference type="Pfam" id="PF00535"/>
    </source>
</evidence>
<dbReference type="Gene3D" id="3.20.20.80">
    <property type="entry name" value="Glycosidases"/>
    <property type="match status" value="1"/>
</dbReference>
<dbReference type="PANTHER" id="PTHR41244">
    <property type="entry name" value="RHAMNAN SYNTHESIS F"/>
    <property type="match status" value="1"/>
</dbReference>
<evidence type="ECO:0000313" key="4">
    <source>
        <dbReference type="EMBL" id="MTW14116.1"/>
    </source>
</evidence>
<keyword evidence="1" id="KW-0175">Coiled coil</keyword>
<dbReference type="InterPro" id="IPR001296">
    <property type="entry name" value="Glyco_trans_1"/>
</dbReference>
<accession>A0A6L6QR13</accession>
<feature type="coiled-coil region" evidence="1">
    <location>
        <begin position="391"/>
        <end position="460"/>
    </location>
</feature>
<dbReference type="Gene3D" id="3.90.550.10">
    <property type="entry name" value="Spore Coat Polysaccharide Biosynthesis Protein SpsA, Chain A"/>
    <property type="match status" value="1"/>
</dbReference>
<keyword evidence="4" id="KW-0808">Transferase</keyword>
<dbReference type="Gene3D" id="3.40.50.300">
    <property type="entry name" value="P-loop containing nucleotide triphosphate hydrolases"/>
    <property type="match status" value="1"/>
</dbReference>
<dbReference type="PANTHER" id="PTHR41244:SF1">
    <property type="entry name" value="GLYCOSYLTRANSFERASE"/>
    <property type="match status" value="1"/>
</dbReference>
<dbReference type="OrthoDB" id="9816564at2"/>
<organism evidence="4 5">
    <name type="scientific">Massilia eburnea</name>
    <dbReference type="NCBI Taxonomy" id="1776165"/>
    <lineage>
        <taxon>Bacteria</taxon>
        <taxon>Pseudomonadati</taxon>
        <taxon>Pseudomonadota</taxon>
        <taxon>Betaproteobacteria</taxon>
        <taxon>Burkholderiales</taxon>
        <taxon>Oxalobacteraceae</taxon>
        <taxon>Telluria group</taxon>
        <taxon>Massilia</taxon>
    </lineage>
</organism>
<feature type="domain" description="Glycosyl transferase family 1" evidence="2">
    <location>
        <begin position="1261"/>
        <end position="1411"/>
    </location>
</feature>
<dbReference type="SUPFAM" id="SSF53448">
    <property type="entry name" value="Nucleotide-diphospho-sugar transferases"/>
    <property type="match status" value="1"/>
</dbReference>
<dbReference type="Pfam" id="PF00534">
    <property type="entry name" value="Glycos_transf_1"/>
    <property type="match status" value="1"/>
</dbReference>
<proteinExistence type="predicted"/>
<dbReference type="Pfam" id="PF14307">
    <property type="entry name" value="Glyco_tran_WbsX"/>
    <property type="match status" value="1"/>
</dbReference>
<evidence type="ECO:0000313" key="5">
    <source>
        <dbReference type="Proteomes" id="UP000472320"/>
    </source>
</evidence>
<dbReference type="RefSeq" id="WP_155457059.1">
    <property type="nucleotide sequence ID" value="NZ_WNKX01000034.1"/>
</dbReference>
<dbReference type="CDD" id="cd11579">
    <property type="entry name" value="Glyco_tran_WbsX"/>
    <property type="match status" value="1"/>
</dbReference>
<name>A0A6L6QR13_9BURK</name>
<dbReference type="EMBL" id="WNKX01000034">
    <property type="protein sequence ID" value="MTW14116.1"/>
    <property type="molecule type" value="Genomic_DNA"/>
</dbReference>
<evidence type="ECO:0000256" key="1">
    <source>
        <dbReference type="SAM" id="Coils"/>
    </source>
</evidence>